<evidence type="ECO:0000256" key="5">
    <source>
        <dbReference type="SAM" id="MobiDB-lite"/>
    </source>
</evidence>
<comment type="subcellular location">
    <subcellularLocation>
        <location evidence="1">Cytoplasm</location>
    </subcellularLocation>
</comment>
<dbReference type="PANTHER" id="PTHR15454:SF69">
    <property type="entry name" value="SERINE_THREONINE-PROTEIN KINASE 11-INTERACTING PROTEIN"/>
    <property type="match status" value="1"/>
</dbReference>
<evidence type="ECO:0000313" key="6">
    <source>
        <dbReference type="EMBL" id="ERM95923.1"/>
    </source>
</evidence>
<evidence type="ECO:0000313" key="7">
    <source>
        <dbReference type="Proteomes" id="UP000017836"/>
    </source>
</evidence>
<evidence type="ECO:0000256" key="2">
    <source>
        <dbReference type="ARBA" id="ARBA00022490"/>
    </source>
</evidence>
<keyword evidence="2" id="KW-0963">Cytoplasm</keyword>
<protein>
    <recommendedName>
        <fullName evidence="8">Serine/threonine-protein kinase 11-interacting protein</fullName>
    </recommendedName>
</protein>
<gene>
    <name evidence="6" type="ORF">AMTR_s00060p00184440</name>
</gene>
<dbReference type="HOGENOM" id="CLU_010741_0_0_1"/>
<dbReference type="InterPro" id="IPR001611">
    <property type="entry name" value="Leu-rich_rpt"/>
</dbReference>
<evidence type="ECO:0000256" key="3">
    <source>
        <dbReference type="ARBA" id="ARBA00022614"/>
    </source>
</evidence>
<feature type="compositionally biased region" description="Polar residues" evidence="5">
    <location>
        <begin position="488"/>
        <end position="499"/>
    </location>
</feature>
<dbReference type="PANTHER" id="PTHR15454">
    <property type="entry name" value="NISCHARIN RELATED"/>
    <property type="match status" value="1"/>
</dbReference>
<keyword evidence="4" id="KW-0677">Repeat</keyword>
<name>W1NK74_AMBTC</name>
<evidence type="ECO:0000256" key="4">
    <source>
        <dbReference type="ARBA" id="ARBA00022737"/>
    </source>
</evidence>
<dbReference type="Proteomes" id="UP000017836">
    <property type="component" value="Unassembled WGS sequence"/>
</dbReference>
<dbReference type="eggNOG" id="KOG1859">
    <property type="taxonomic scope" value="Eukaryota"/>
</dbReference>
<dbReference type="PROSITE" id="PS51450">
    <property type="entry name" value="LRR"/>
    <property type="match status" value="1"/>
</dbReference>
<dbReference type="STRING" id="13333.W1NK74"/>
<proteinExistence type="predicted"/>
<dbReference type="AlphaFoldDB" id="W1NK74"/>
<dbReference type="GO" id="GO:0005737">
    <property type="term" value="C:cytoplasm"/>
    <property type="evidence" value="ECO:0000318"/>
    <property type="project" value="GO_Central"/>
</dbReference>
<dbReference type="SUPFAM" id="SSF52058">
    <property type="entry name" value="L domain-like"/>
    <property type="match status" value="1"/>
</dbReference>
<sequence>MAIVTGDRYLDLLVKFTEKHAESLLEGTLILKLNPVGLHYVHSRLEALEELEGLIAGAPVDYLRAYISDLGDHRALEQLRRILRLLTSLKVVSVLPPPARDPAPLSLRPFNRLRFLELRGCDLSTSQARGLLELRHTLEKIICHNSTDALRHVFAGRIVDIRDCPLWNRLSFVSCSCNGLVLMDESLQLLPVVETLDLSHNSFAKVDNLWRCTKLRYLDLGFNHLRTIASLKEVTCPITKLVLRNNALTSLNGIENLKSVDGLDLSYNILSNFCEIELLASLPSLQNLWLEGNPICCAWWYRPQVFSFFTSPEKLQIDGRALSAKETWKMQILVKKRQKRPAGFGFYSRAKEYVQQDGSFNRQSKKSSRLACIEDAERKSIFESNDHESGSCDSEQQRIDDNYVPEDEAEVLGLMNRIELMKKERSILWLREFKDWMDHQSDGDAGENSKLIGSSPRKAKYKRNRSHKRLGEISRYVSDLQDSEDESSTNILESDTLSQDNFHGDDSHRIINSSKNFIFGPSAMNDSRETTPLSAFTKMDPMKDLMSASANEVQNLLQHPDVLMNEMGSEKDGKRSTKSMTSFDEIMESRSSSVFLASPPHYREDILHRRQNLEEEFMQLSAGSYTGGSSDSDTSSDDTDSFILNASFAGVDQTLNGDALKDNVGGKLDEELSVEDYYENIHGSDHDCRKNGGISYEYADQTTGIVKVSMLDHAKPSCMDDILTDSGGGIADQVMAQGVDLSEVPKRRRKPKTRVVSLPESLPIGEISQQITGVLDTDWANLEYVQQLSEGKNSNRSVNNGANWMLRKRMDESLRDSADGSLSKLKSDEYPSDENDDFIRNYFCLKIADPTVSETCQRYVLCSHLDLRHHGSGVMEREIAVLLSSENKLYLLSIFSRNCRQEVALEILGIYRLEAIKEVVVGMGLQILRLHIDGGATYLLITETIEKSKELLALLQITSNKEMDSCRLISWEQVQVNLLYKHICGGMKMSIVLYSLLLFWQKSSKGKSWLLRSLFVMEGCMLLCTEEFLSFGSSDPEASPTYFSSGTCCSISNIVEMVIEPLESRCITLTLGHVMSENTSFSPKLGEGSQESKHKDLQPITWRLKWFSEDTLFKFVALVNAIYAGMTMSTLPVKCLAAFCFGS</sequence>
<evidence type="ECO:0008006" key="8">
    <source>
        <dbReference type="Google" id="ProtNLM"/>
    </source>
</evidence>
<dbReference type="Pfam" id="PF12799">
    <property type="entry name" value="LRR_4"/>
    <property type="match status" value="1"/>
</dbReference>
<dbReference type="InterPro" id="IPR025875">
    <property type="entry name" value="Leu-rich_rpt_4"/>
</dbReference>
<evidence type="ECO:0000256" key="1">
    <source>
        <dbReference type="ARBA" id="ARBA00004496"/>
    </source>
</evidence>
<keyword evidence="7" id="KW-1185">Reference proteome</keyword>
<accession>W1NK74</accession>
<reference evidence="7" key="1">
    <citation type="journal article" date="2013" name="Science">
        <title>The Amborella genome and the evolution of flowering plants.</title>
        <authorList>
            <consortium name="Amborella Genome Project"/>
        </authorList>
    </citation>
    <scope>NUCLEOTIDE SEQUENCE [LARGE SCALE GENOMIC DNA]</scope>
</reference>
<organism evidence="6 7">
    <name type="scientific">Amborella trichopoda</name>
    <dbReference type="NCBI Taxonomy" id="13333"/>
    <lineage>
        <taxon>Eukaryota</taxon>
        <taxon>Viridiplantae</taxon>
        <taxon>Streptophyta</taxon>
        <taxon>Embryophyta</taxon>
        <taxon>Tracheophyta</taxon>
        <taxon>Spermatophyta</taxon>
        <taxon>Magnoliopsida</taxon>
        <taxon>Amborellales</taxon>
        <taxon>Amborellaceae</taxon>
        <taxon>Amborella</taxon>
    </lineage>
</organism>
<feature type="region of interest" description="Disordered" evidence="5">
    <location>
        <begin position="440"/>
        <end position="465"/>
    </location>
</feature>
<dbReference type="FunFam" id="3.80.10.10:FF:000801">
    <property type="entry name" value="Outer arm dynein light chain 1"/>
    <property type="match status" value="1"/>
</dbReference>
<feature type="region of interest" description="Disordered" evidence="5">
    <location>
        <begin position="479"/>
        <end position="499"/>
    </location>
</feature>
<dbReference type="OMA" id="TNISMFH"/>
<dbReference type="Gene3D" id="3.80.10.10">
    <property type="entry name" value="Ribonuclease Inhibitor"/>
    <property type="match status" value="1"/>
</dbReference>
<dbReference type="InterPro" id="IPR032675">
    <property type="entry name" value="LRR_dom_sf"/>
</dbReference>
<dbReference type="EMBL" id="KI397373">
    <property type="protein sequence ID" value="ERM95923.1"/>
    <property type="molecule type" value="Genomic_DNA"/>
</dbReference>
<keyword evidence="3" id="KW-0433">Leucine-rich repeat</keyword>
<dbReference type="Gramene" id="ERM95923">
    <property type="protein sequence ID" value="ERM95923"/>
    <property type="gene ID" value="AMTR_s00060p00184440"/>
</dbReference>